<sequence>MNNSRNEHSLAYESKPSNKSDSAQNYRPKHVDTIQQRSSIHSNQQEIQCSLKGSCSVSGSSFPYTYKQNSRKRSHNSVESALNKKRKLELFTGRSQKSKNVSVPTSQLISEVDPSRRLGASLVLSSKSSQQHVITRPPTDAFLRGLLQVDANRLLQEPLLSAPIDLLAPLPSPCFIHPSLEPDGLPRRLLSSEQLDAEQVSAHWGRKYSLFPFSLSPNLPIISTEGISNYEFRNMSFLEKERNFYQAFLHYCISDLEMLSAAAKRGTNPFGLLHRLRGRNYLASLVKKSILRGFQAPTNHVREEATTVDIDLLVRLKLDDPIEISGRTTPPLEMRTKAYNNITEKPNTSFPTRPLYSEEVMSLMVLKAADCSLICHQCCCQIFPTSDEQSTALVLRSEDEVLRFCSYACLNHFRYFSAKTLSNYCTSSHANHNDIRVIIQPSGGGKLSKGAAKKIVGGGKTRRMKSDSMSRSANSALASHSWRGIRWLRYSPSAFSEYQSMVRRDAEESSENQLLLNGPALRLPSYVNETSNSSAISARRKRRTHIPCGELQKLELFPGSQTALIDNQKTVRDTRVCRLCHTIGDARSDVAGRLLSYGANTWVHVNCALWSYEAFETVSGCLVDVHLAIKKADRTICHLCRKIGARLPCFESQCPAVFHLPCAHEAGCSFHVDRSMYCPHHRGVTNGASILDSLAVRRRVYIDRDEGLLVAKVIIDSDLAERGELGDFGELNKSTVPMLSCPFVLRIGSLTLRHIGQLLPDQLISGRFHTPAFIYPVGYSVSRLFWSYRRVHARCRYECRIEERLVDQDAELLEIKSSRSCQTRPWFVIYVDEPGQPSASFESSTCDGVWQKVLALIDGNRRNSSDLPRKIFPKHMCGEILYGLTEPHLVRVIESLPGVEHLTDYVFKFGRLQLISEMPL</sequence>
<dbReference type="Gene3D" id="3.30.40.10">
    <property type="entry name" value="Zinc/RING finger domain, C3HC4 (zinc finger)"/>
    <property type="match status" value="1"/>
</dbReference>
<keyword evidence="3" id="KW-0489">Methyltransferase</keyword>
<dbReference type="SMART" id="SM00541">
    <property type="entry name" value="FYRN"/>
    <property type="match status" value="1"/>
</dbReference>
<feature type="non-terminal residue" evidence="16">
    <location>
        <position position="920"/>
    </location>
</feature>
<dbReference type="FunFam" id="3.30.40.10:FF:000002">
    <property type="entry name" value="Histone-lysine N-methyltransferase"/>
    <property type="match status" value="1"/>
</dbReference>
<dbReference type="Pfam" id="PF05965">
    <property type="entry name" value="FYRC"/>
    <property type="match status" value="1"/>
</dbReference>
<organism evidence="16 17">
    <name type="scientific">Protopolystoma xenopodis</name>
    <dbReference type="NCBI Taxonomy" id="117903"/>
    <lineage>
        <taxon>Eukaryota</taxon>
        <taxon>Metazoa</taxon>
        <taxon>Spiralia</taxon>
        <taxon>Lophotrochozoa</taxon>
        <taxon>Platyhelminthes</taxon>
        <taxon>Monogenea</taxon>
        <taxon>Polyopisthocotylea</taxon>
        <taxon>Polystomatidea</taxon>
        <taxon>Polystomatidae</taxon>
        <taxon>Protopolystoma</taxon>
    </lineage>
</organism>
<gene>
    <name evidence="16" type="ORF">PXEA_LOCUS11262</name>
</gene>
<dbReference type="AlphaFoldDB" id="A0A448WQS3"/>
<comment type="caution">
    <text evidence="16">The sequence shown here is derived from an EMBL/GenBank/DDBJ whole genome shotgun (WGS) entry which is preliminary data.</text>
</comment>
<keyword evidence="6" id="KW-0479">Metal-binding</keyword>
<evidence type="ECO:0000313" key="17">
    <source>
        <dbReference type="Proteomes" id="UP000784294"/>
    </source>
</evidence>
<evidence type="ECO:0000256" key="4">
    <source>
        <dbReference type="ARBA" id="ARBA00022679"/>
    </source>
</evidence>
<evidence type="ECO:0000259" key="15">
    <source>
        <dbReference type="PROSITE" id="PS51805"/>
    </source>
</evidence>
<dbReference type="PANTHER" id="PTHR45888">
    <property type="entry name" value="HL01030P-RELATED"/>
    <property type="match status" value="1"/>
</dbReference>
<reference evidence="16" key="1">
    <citation type="submission" date="2018-11" db="EMBL/GenBank/DDBJ databases">
        <authorList>
            <consortium name="Pathogen Informatics"/>
        </authorList>
    </citation>
    <scope>NUCLEOTIDE SEQUENCE</scope>
</reference>
<evidence type="ECO:0000256" key="11">
    <source>
        <dbReference type="ARBA" id="ARBA00023015"/>
    </source>
</evidence>
<accession>A0A448WQS3</accession>
<dbReference type="OrthoDB" id="308383at2759"/>
<dbReference type="GO" id="GO:0045944">
    <property type="term" value="P:positive regulation of transcription by RNA polymerase II"/>
    <property type="evidence" value="ECO:0007669"/>
    <property type="project" value="TreeGrafter"/>
</dbReference>
<evidence type="ECO:0000256" key="6">
    <source>
        <dbReference type="ARBA" id="ARBA00022723"/>
    </source>
</evidence>
<protein>
    <recommendedName>
        <fullName evidence="15">PHD-type domain-containing protein</fullName>
    </recommendedName>
</protein>
<dbReference type="Gene3D" id="3.30.160.360">
    <property type="match status" value="1"/>
</dbReference>
<keyword evidence="9" id="KW-0862">Zinc</keyword>
<keyword evidence="4" id="KW-0808">Transferase</keyword>
<evidence type="ECO:0000256" key="12">
    <source>
        <dbReference type="ARBA" id="ARBA00023163"/>
    </source>
</evidence>
<feature type="domain" description="PHD-type" evidence="15">
    <location>
        <begin position="574"/>
        <end position="682"/>
    </location>
</feature>
<dbReference type="Pfam" id="PF05964">
    <property type="entry name" value="FYRN"/>
    <property type="match status" value="1"/>
</dbReference>
<name>A0A448WQS3_9PLAT</name>
<keyword evidence="5" id="KW-0949">S-adenosyl-L-methionine</keyword>
<evidence type="ECO:0000256" key="1">
    <source>
        <dbReference type="ARBA" id="ARBA00004123"/>
    </source>
</evidence>
<dbReference type="GO" id="GO:0032259">
    <property type="term" value="P:methylation"/>
    <property type="evidence" value="ECO:0007669"/>
    <property type="project" value="UniProtKB-KW"/>
</dbReference>
<dbReference type="PROSITE" id="PS51542">
    <property type="entry name" value="FYRN"/>
    <property type="match status" value="1"/>
</dbReference>
<feature type="compositionally biased region" description="Polar residues" evidence="14">
    <location>
        <begin position="15"/>
        <end position="25"/>
    </location>
</feature>
<dbReference type="InterPro" id="IPR013083">
    <property type="entry name" value="Znf_RING/FYVE/PHD"/>
</dbReference>
<evidence type="ECO:0000256" key="3">
    <source>
        <dbReference type="ARBA" id="ARBA00022603"/>
    </source>
</evidence>
<evidence type="ECO:0000256" key="14">
    <source>
        <dbReference type="SAM" id="MobiDB-lite"/>
    </source>
</evidence>
<dbReference type="SMART" id="SM00542">
    <property type="entry name" value="FYRC"/>
    <property type="match status" value="1"/>
</dbReference>
<evidence type="ECO:0000256" key="2">
    <source>
        <dbReference type="ARBA" id="ARBA00022553"/>
    </source>
</evidence>
<dbReference type="Proteomes" id="UP000784294">
    <property type="component" value="Unassembled WGS sequence"/>
</dbReference>
<dbReference type="PROSITE" id="PS51543">
    <property type="entry name" value="FYRC"/>
    <property type="match status" value="1"/>
</dbReference>
<evidence type="ECO:0000256" key="8">
    <source>
        <dbReference type="ARBA" id="ARBA00022771"/>
    </source>
</evidence>
<dbReference type="GO" id="GO:0008270">
    <property type="term" value="F:zinc ion binding"/>
    <property type="evidence" value="ECO:0007669"/>
    <property type="project" value="UniProtKB-KW"/>
</dbReference>
<evidence type="ECO:0000256" key="9">
    <source>
        <dbReference type="ARBA" id="ARBA00022833"/>
    </source>
</evidence>
<proteinExistence type="predicted"/>
<evidence type="ECO:0000256" key="7">
    <source>
        <dbReference type="ARBA" id="ARBA00022737"/>
    </source>
</evidence>
<evidence type="ECO:0000256" key="10">
    <source>
        <dbReference type="ARBA" id="ARBA00022853"/>
    </source>
</evidence>
<keyword evidence="8" id="KW-0863">Zinc-finger</keyword>
<evidence type="ECO:0000256" key="5">
    <source>
        <dbReference type="ARBA" id="ARBA00022691"/>
    </source>
</evidence>
<feature type="region of interest" description="Disordered" evidence="14">
    <location>
        <begin position="1"/>
        <end position="41"/>
    </location>
</feature>
<comment type="subcellular location">
    <subcellularLocation>
        <location evidence="1">Nucleus</location>
    </subcellularLocation>
</comment>
<dbReference type="GO" id="GO:0042800">
    <property type="term" value="F:histone H3K4 methyltransferase activity"/>
    <property type="evidence" value="ECO:0007669"/>
    <property type="project" value="TreeGrafter"/>
</dbReference>
<dbReference type="PROSITE" id="PS51805">
    <property type="entry name" value="EPHD"/>
    <property type="match status" value="1"/>
</dbReference>
<keyword evidence="11" id="KW-0805">Transcription regulation</keyword>
<keyword evidence="7" id="KW-0677">Repeat</keyword>
<dbReference type="GO" id="GO:0003713">
    <property type="term" value="F:transcription coactivator activity"/>
    <property type="evidence" value="ECO:0007669"/>
    <property type="project" value="TreeGrafter"/>
</dbReference>
<keyword evidence="13" id="KW-0539">Nucleus</keyword>
<keyword evidence="17" id="KW-1185">Reference proteome</keyword>
<keyword evidence="10" id="KW-0156">Chromatin regulator</keyword>
<dbReference type="EMBL" id="CAAALY010034300">
    <property type="protein sequence ID" value="VEL17822.1"/>
    <property type="molecule type" value="Genomic_DNA"/>
</dbReference>
<evidence type="ECO:0000256" key="13">
    <source>
        <dbReference type="ARBA" id="ARBA00023242"/>
    </source>
</evidence>
<dbReference type="PANTHER" id="PTHR45888:SF6">
    <property type="entry name" value="HL01030P-RELATED"/>
    <property type="match status" value="1"/>
</dbReference>
<evidence type="ECO:0000313" key="16">
    <source>
        <dbReference type="EMBL" id="VEL17822.1"/>
    </source>
</evidence>
<dbReference type="Pfam" id="PF13832">
    <property type="entry name" value="zf-HC5HC2H_2"/>
    <property type="match status" value="1"/>
</dbReference>
<keyword evidence="2" id="KW-0597">Phosphoprotein</keyword>
<keyword evidence="12" id="KW-0804">Transcription</keyword>
<dbReference type="InterPro" id="IPR003889">
    <property type="entry name" value="FYrich_C"/>
</dbReference>
<dbReference type="InterPro" id="IPR003888">
    <property type="entry name" value="FYrich_N"/>
</dbReference>
<feature type="compositionally biased region" description="Basic and acidic residues" evidence="14">
    <location>
        <begin position="1"/>
        <end position="10"/>
    </location>
</feature>
<dbReference type="GO" id="GO:0044666">
    <property type="term" value="C:MLL3/4 complex"/>
    <property type="evidence" value="ECO:0007669"/>
    <property type="project" value="TreeGrafter"/>
</dbReference>
<dbReference type="InterPro" id="IPR034732">
    <property type="entry name" value="EPHD"/>
</dbReference>